<reference evidence="19" key="1">
    <citation type="submission" date="2021-03" db="EMBL/GenBank/DDBJ databases">
        <authorList>
            <person name="Palmer J.M."/>
        </authorList>
    </citation>
    <scope>NUCLEOTIDE SEQUENCE</scope>
    <source>
        <strain evidence="19">ARV_011</strain>
    </source>
</reference>
<keyword evidence="7" id="KW-0132">Cell division</keyword>
<evidence type="ECO:0000313" key="20">
    <source>
        <dbReference type="Proteomes" id="UP000790833"/>
    </source>
</evidence>
<keyword evidence="12" id="KW-0206">Cytoskeleton</keyword>
<evidence type="ECO:0000256" key="5">
    <source>
        <dbReference type="ARBA" id="ARBA00022454"/>
    </source>
</evidence>
<accession>A0A9P7V8W2</accession>
<evidence type="ECO:0000256" key="2">
    <source>
        <dbReference type="ARBA" id="ARBA00004186"/>
    </source>
</evidence>
<dbReference type="GO" id="GO:0008608">
    <property type="term" value="P:attachment of spindle microtubules to kinetochore"/>
    <property type="evidence" value="ECO:0007669"/>
    <property type="project" value="InterPro"/>
</dbReference>
<comment type="similarity">
    <text evidence="4">Belongs to the DASH complex DAD3 family.</text>
</comment>
<keyword evidence="10" id="KW-0159">Chromosome partition</keyword>
<keyword evidence="14" id="KW-0131">Cell cycle</keyword>
<gene>
    <name evidence="19" type="ORF">KQ657_000771</name>
</gene>
<dbReference type="GO" id="GO:0051010">
    <property type="term" value="F:microtubule plus-end binding"/>
    <property type="evidence" value="ECO:0007669"/>
    <property type="project" value="TreeGrafter"/>
</dbReference>
<evidence type="ECO:0000256" key="12">
    <source>
        <dbReference type="ARBA" id="ARBA00023212"/>
    </source>
</evidence>
<dbReference type="GO" id="GO:0072686">
    <property type="term" value="C:mitotic spindle"/>
    <property type="evidence" value="ECO:0007669"/>
    <property type="project" value="InterPro"/>
</dbReference>
<keyword evidence="5" id="KW-0158">Chromosome</keyword>
<evidence type="ECO:0000256" key="16">
    <source>
        <dbReference type="ARBA" id="ARBA00044179"/>
    </source>
</evidence>
<sequence length="131" mass="14545">MAKEDITNIDYSQSSQLTQKQAQVLLEYQKMAFQMAELERELQILHVEIQSKGPKELKQRTARNLGSDGGADDTDGPTRRSEGIAAPATKLLERYRALETQVALMGTLFKGSVYSLFTDNEHASGATSDHK</sequence>
<evidence type="ECO:0000256" key="4">
    <source>
        <dbReference type="ARBA" id="ARBA00006277"/>
    </source>
</evidence>
<dbReference type="OrthoDB" id="2443965at2759"/>
<evidence type="ECO:0000256" key="9">
    <source>
        <dbReference type="ARBA" id="ARBA00022776"/>
    </source>
</evidence>
<keyword evidence="20" id="KW-1185">Reference proteome</keyword>
<keyword evidence="9" id="KW-0498">Mitosis</keyword>
<dbReference type="GO" id="GO:0051301">
    <property type="term" value="P:cell division"/>
    <property type="evidence" value="ECO:0007669"/>
    <property type="project" value="UniProtKB-KW"/>
</dbReference>
<evidence type="ECO:0000256" key="10">
    <source>
        <dbReference type="ARBA" id="ARBA00022829"/>
    </source>
</evidence>
<dbReference type="GO" id="GO:0042729">
    <property type="term" value="C:DASH complex"/>
    <property type="evidence" value="ECO:0007669"/>
    <property type="project" value="InterPro"/>
</dbReference>
<proteinExistence type="inferred from homology"/>
<evidence type="ECO:0000256" key="17">
    <source>
        <dbReference type="ARBA" id="ARBA00044305"/>
    </source>
</evidence>
<name>A0A9P7V8W2_9ASCO</name>
<keyword evidence="8" id="KW-0493">Microtubule</keyword>
<dbReference type="PANTHER" id="PTHR28017:SF1">
    <property type="entry name" value="DASH COMPLEX SUBUNIT DAD3"/>
    <property type="match status" value="1"/>
</dbReference>
<comment type="caution">
    <text evidence="19">The sequence shown here is derived from an EMBL/GenBank/DDBJ whole genome shotgun (WGS) entry which is preliminary data.</text>
</comment>
<dbReference type="Proteomes" id="UP000790833">
    <property type="component" value="Unassembled WGS sequence"/>
</dbReference>
<evidence type="ECO:0000256" key="6">
    <source>
        <dbReference type="ARBA" id="ARBA00022490"/>
    </source>
</evidence>
<dbReference type="InterPro" id="IPR013965">
    <property type="entry name" value="DASH_Dad3"/>
</dbReference>
<evidence type="ECO:0000256" key="14">
    <source>
        <dbReference type="ARBA" id="ARBA00023306"/>
    </source>
</evidence>
<evidence type="ECO:0000256" key="15">
    <source>
        <dbReference type="ARBA" id="ARBA00023328"/>
    </source>
</evidence>
<keyword evidence="13" id="KW-0539">Nucleus</keyword>
<keyword evidence="15" id="KW-0137">Centromere</keyword>
<evidence type="ECO:0000256" key="13">
    <source>
        <dbReference type="ARBA" id="ARBA00023242"/>
    </source>
</evidence>
<dbReference type="GO" id="GO:0005874">
    <property type="term" value="C:microtubule"/>
    <property type="evidence" value="ECO:0007669"/>
    <property type="project" value="UniProtKB-KW"/>
</dbReference>
<dbReference type="EMBL" id="JAHMUF010000012">
    <property type="protein sequence ID" value="KAG7193354.1"/>
    <property type="molecule type" value="Genomic_DNA"/>
</dbReference>
<evidence type="ECO:0000256" key="18">
    <source>
        <dbReference type="SAM" id="MobiDB-lite"/>
    </source>
</evidence>
<keyword evidence="6" id="KW-0963">Cytoplasm</keyword>
<keyword evidence="11" id="KW-0995">Kinetochore</keyword>
<organism evidence="19 20">
    <name type="scientific">Scheffersomyces spartinae</name>
    <dbReference type="NCBI Taxonomy" id="45513"/>
    <lineage>
        <taxon>Eukaryota</taxon>
        <taxon>Fungi</taxon>
        <taxon>Dikarya</taxon>
        <taxon>Ascomycota</taxon>
        <taxon>Saccharomycotina</taxon>
        <taxon>Pichiomycetes</taxon>
        <taxon>Debaryomycetaceae</taxon>
        <taxon>Scheffersomyces</taxon>
    </lineage>
</organism>
<evidence type="ECO:0000313" key="19">
    <source>
        <dbReference type="EMBL" id="KAG7193354.1"/>
    </source>
</evidence>
<evidence type="ECO:0000256" key="11">
    <source>
        <dbReference type="ARBA" id="ARBA00022838"/>
    </source>
</evidence>
<dbReference type="AlphaFoldDB" id="A0A9P7V8W2"/>
<dbReference type="RefSeq" id="XP_043048902.1">
    <property type="nucleotide sequence ID" value="XM_043191595.1"/>
</dbReference>
<comment type="subcellular location">
    <subcellularLocation>
        <location evidence="3">Chromosome</location>
        <location evidence="3">Centromere</location>
        <location evidence="3">Kinetochore</location>
    </subcellularLocation>
    <subcellularLocation>
        <location evidence="2">Cytoplasm</location>
        <location evidence="2">Cytoskeleton</location>
        <location evidence="2">Spindle</location>
    </subcellularLocation>
    <subcellularLocation>
        <location evidence="1">Nucleus</location>
    </subcellularLocation>
</comment>
<evidence type="ECO:0000256" key="7">
    <source>
        <dbReference type="ARBA" id="ARBA00022618"/>
    </source>
</evidence>
<dbReference type="Pfam" id="PF08656">
    <property type="entry name" value="DASH_Dad3"/>
    <property type="match status" value="1"/>
</dbReference>
<protein>
    <recommendedName>
        <fullName evidence="16">DASH complex subunit DAD3</fullName>
    </recommendedName>
    <alternativeName>
        <fullName evidence="17">Outer kinetochore protein DAD3</fullName>
    </alternativeName>
</protein>
<evidence type="ECO:0000256" key="8">
    <source>
        <dbReference type="ARBA" id="ARBA00022701"/>
    </source>
</evidence>
<evidence type="ECO:0000256" key="3">
    <source>
        <dbReference type="ARBA" id="ARBA00004629"/>
    </source>
</evidence>
<feature type="region of interest" description="Disordered" evidence="18">
    <location>
        <begin position="49"/>
        <end position="86"/>
    </location>
</feature>
<evidence type="ECO:0000256" key="1">
    <source>
        <dbReference type="ARBA" id="ARBA00004123"/>
    </source>
</evidence>
<dbReference type="GeneID" id="66114145"/>
<dbReference type="PANTHER" id="PTHR28017">
    <property type="entry name" value="DASH COMPLEX SUBUNIT DAD3"/>
    <property type="match status" value="1"/>
</dbReference>